<name>A0A150TAP4_SORCE</name>
<gene>
    <name evidence="2" type="ORF">BE21_05920</name>
</gene>
<evidence type="ECO:0000256" key="1">
    <source>
        <dbReference type="SAM" id="MobiDB-lite"/>
    </source>
</evidence>
<organism evidence="2 3">
    <name type="scientific">Sorangium cellulosum</name>
    <name type="common">Polyangium cellulosum</name>
    <dbReference type="NCBI Taxonomy" id="56"/>
    <lineage>
        <taxon>Bacteria</taxon>
        <taxon>Pseudomonadati</taxon>
        <taxon>Myxococcota</taxon>
        <taxon>Polyangia</taxon>
        <taxon>Polyangiales</taxon>
        <taxon>Polyangiaceae</taxon>
        <taxon>Sorangium</taxon>
    </lineage>
</organism>
<accession>A0A150TAP4</accession>
<sequence length="79" mass="7640">MIRPPQVDAGGNGGFHSRMRSLHRCFRLALPAAAAALGAVAGCYPDVTFTGGPGDAGAGGDYAGTTASSASTAASSADV</sequence>
<dbReference type="AlphaFoldDB" id="A0A150TAP4"/>
<evidence type="ECO:0000313" key="2">
    <source>
        <dbReference type="EMBL" id="KYG01769.1"/>
    </source>
</evidence>
<dbReference type="EMBL" id="JEME01003226">
    <property type="protein sequence ID" value="KYG01769.1"/>
    <property type="molecule type" value="Genomic_DNA"/>
</dbReference>
<comment type="caution">
    <text evidence="2">The sequence shown here is derived from an EMBL/GenBank/DDBJ whole genome shotgun (WGS) entry which is preliminary data.</text>
</comment>
<feature type="non-terminal residue" evidence="2">
    <location>
        <position position="79"/>
    </location>
</feature>
<evidence type="ECO:0000313" key="3">
    <source>
        <dbReference type="Proteomes" id="UP000075502"/>
    </source>
</evidence>
<reference evidence="2 3" key="1">
    <citation type="submission" date="2014-02" db="EMBL/GenBank/DDBJ databases">
        <title>The small core and large imbalanced accessory genome model reveals a collaborative survival strategy of Sorangium cellulosum strains in nature.</title>
        <authorList>
            <person name="Han K."/>
            <person name="Peng R."/>
            <person name="Blom J."/>
            <person name="Li Y.-Z."/>
        </authorList>
    </citation>
    <scope>NUCLEOTIDE SEQUENCE [LARGE SCALE GENOMIC DNA]</scope>
    <source>
        <strain evidence="2 3">So0007-03</strain>
    </source>
</reference>
<proteinExistence type="predicted"/>
<feature type="compositionally biased region" description="Low complexity" evidence="1">
    <location>
        <begin position="63"/>
        <end position="79"/>
    </location>
</feature>
<protein>
    <submittedName>
        <fullName evidence="2">Uncharacterized protein</fullName>
    </submittedName>
</protein>
<feature type="region of interest" description="Disordered" evidence="1">
    <location>
        <begin position="58"/>
        <end position="79"/>
    </location>
</feature>
<dbReference type="Proteomes" id="UP000075502">
    <property type="component" value="Unassembled WGS sequence"/>
</dbReference>